<keyword evidence="4" id="KW-1185">Reference proteome</keyword>
<evidence type="ECO:0000256" key="1">
    <source>
        <dbReference type="SAM" id="MobiDB-lite"/>
    </source>
</evidence>
<dbReference type="InterPro" id="IPR012337">
    <property type="entry name" value="RNaseH-like_sf"/>
</dbReference>
<dbReference type="GO" id="GO:0003676">
    <property type="term" value="F:nucleic acid binding"/>
    <property type="evidence" value="ECO:0007669"/>
    <property type="project" value="InterPro"/>
</dbReference>
<dbReference type="PROSITE" id="PS50994">
    <property type="entry name" value="INTEGRASE"/>
    <property type="match status" value="1"/>
</dbReference>
<sequence length="314" mass="37788">MNMITQEAKKKQAIVKYALRKEKSKASRVYGVSLSSVKRWCNQYDGTWQSLLPKSHRPHSHPNRHTKREERQIRNSFKKCYERYGWDGVYSDLKRKGYTRSYSGMIYAAKRMGLVKYKKTKKKSRKHRRYPELLIPGEKVQIDVKEVPYNCLRGKALRDGKHFYQWTAIDECTRMRFVYGFEEHTPENSTKFLKMLLKEFPFKIQTIQTDNGREFTYKYQSSEVKSPFEIELNKLGINHKLIPPRTPWHNGKVERSHRNDQRYFYEWETFRNIEELNTKLKGHLEWSNNKTMRTLDYKSPMQLLSEKLELKSIH</sequence>
<organism evidence="3 4">
    <name type="scientific">Ruminococcus bovis</name>
    <dbReference type="NCBI Taxonomy" id="2564099"/>
    <lineage>
        <taxon>Bacteria</taxon>
        <taxon>Bacillati</taxon>
        <taxon>Bacillota</taxon>
        <taxon>Clostridia</taxon>
        <taxon>Eubacteriales</taxon>
        <taxon>Oscillospiraceae</taxon>
        <taxon>Ruminococcus</taxon>
    </lineage>
</organism>
<feature type="compositionally biased region" description="Basic residues" evidence="1">
    <location>
        <begin position="54"/>
        <end position="66"/>
    </location>
</feature>
<feature type="domain" description="Integrase catalytic" evidence="2">
    <location>
        <begin position="132"/>
        <end position="308"/>
    </location>
</feature>
<proteinExistence type="predicted"/>
<dbReference type="SUPFAM" id="SSF53098">
    <property type="entry name" value="Ribonuclease H-like"/>
    <property type="match status" value="1"/>
</dbReference>
<dbReference type="PANTHER" id="PTHR35004:SF7">
    <property type="entry name" value="INTEGRASE PROTEIN"/>
    <property type="match status" value="1"/>
</dbReference>
<reference evidence="3 4" key="1">
    <citation type="submission" date="2019-04" db="EMBL/GenBank/DDBJ databases">
        <authorList>
            <person name="Embree M."/>
            <person name="Gaffney J.R."/>
        </authorList>
    </citation>
    <scope>NUCLEOTIDE SEQUENCE [LARGE SCALE GENOMIC DNA]</scope>
    <source>
        <strain evidence="3 4">JE7A12</strain>
    </source>
</reference>
<feature type="region of interest" description="Disordered" evidence="1">
    <location>
        <begin position="52"/>
        <end position="71"/>
    </location>
</feature>
<dbReference type="Gene3D" id="3.30.420.10">
    <property type="entry name" value="Ribonuclease H-like superfamily/Ribonuclease H"/>
    <property type="match status" value="1"/>
</dbReference>
<accession>A0A4P8XU61</accession>
<protein>
    <submittedName>
        <fullName evidence="3">Transposase</fullName>
    </submittedName>
</protein>
<dbReference type="InterPro" id="IPR036397">
    <property type="entry name" value="RNaseH_sf"/>
</dbReference>
<dbReference type="OrthoDB" id="9781005at2"/>
<dbReference type="EMBL" id="CP039381">
    <property type="protein sequence ID" value="QCT05874.1"/>
    <property type="molecule type" value="Genomic_DNA"/>
</dbReference>
<dbReference type="GO" id="GO:0015074">
    <property type="term" value="P:DNA integration"/>
    <property type="evidence" value="ECO:0007669"/>
    <property type="project" value="InterPro"/>
</dbReference>
<evidence type="ECO:0000313" key="3">
    <source>
        <dbReference type="EMBL" id="QCT05874.1"/>
    </source>
</evidence>
<gene>
    <name evidence="3" type="ORF">E5Z56_00170</name>
</gene>
<dbReference type="InterPro" id="IPR001584">
    <property type="entry name" value="Integrase_cat-core"/>
</dbReference>
<dbReference type="KEGG" id="ruj:E5Z56_00170"/>
<name>A0A4P8XU61_9FIRM</name>
<dbReference type="PANTHER" id="PTHR35004">
    <property type="entry name" value="TRANSPOSASE RV3428C-RELATED"/>
    <property type="match status" value="1"/>
</dbReference>
<dbReference type="Proteomes" id="UP000301475">
    <property type="component" value="Chromosome"/>
</dbReference>
<evidence type="ECO:0000259" key="2">
    <source>
        <dbReference type="PROSITE" id="PS50994"/>
    </source>
</evidence>
<evidence type="ECO:0000313" key="4">
    <source>
        <dbReference type="Proteomes" id="UP000301475"/>
    </source>
</evidence>
<dbReference type="Pfam" id="PF00665">
    <property type="entry name" value="rve"/>
    <property type="match status" value="1"/>
</dbReference>
<dbReference type="AlphaFoldDB" id="A0A4P8XU61"/>